<reference evidence="2" key="1">
    <citation type="journal article" date="2020" name="Stud. Mycol.">
        <title>101 Dothideomycetes genomes: a test case for predicting lifestyles and emergence of pathogens.</title>
        <authorList>
            <person name="Haridas S."/>
            <person name="Albert R."/>
            <person name="Binder M."/>
            <person name="Bloem J."/>
            <person name="Labutti K."/>
            <person name="Salamov A."/>
            <person name="Andreopoulos B."/>
            <person name="Baker S."/>
            <person name="Barry K."/>
            <person name="Bills G."/>
            <person name="Bluhm B."/>
            <person name="Cannon C."/>
            <person name="Castanera R."/>
            <person name="Culley D."/>
            <person name="Daum C."/>
            <person name="Ezra D."/>
            <person name="Gonzalez J."/>
            <person name="Henrissat B."/>
            <person name="Kuo A."/>
            <person name="Liang C."/>
            <person name="Lipzen A."/>
            <person name="Lutzoni F."/>
            <person name="Magnuson J."/>
            <person name="Mondo S."/>
            <person name="Nolan M."/>
            <person name="Ohm R."/>
            <person name="Pangilinan J."/>
            <person name="Park H.-J."/>
            <person name="Ramirez L."/>
            <person name="Alfaro M."/>
            <person name="Sun H."/>
            <person name="Tritt A."/>
            <person name="Yoshinaga Y."/>
            <person name="Zwiers L.-H."/>
            <person name="Turgeon B."/>
            <person name="Goodwin S."/>
            <person name="Spatafora J."/>
            <person name="Crous P."/>
            <person name="Grigoriev I."/>
        </authorList>
    </citation>
    <scope>NUCLEOTIDE SEQUENCE</scope>
    <source>
        <strain evidence="2">CBS 675.92</strain>
    </source>
</reference>
<feature type="region of interest" description="Disordered" evidence="1">
    <location>
        <begin position="23"/>
        <end position="79"/>
    </location>
</feature>
<protein>
    <submittedName>
        <fullName evidence="2">Uncharacterized protein</fullName>
    </submittedName>
</protein>
<dbReference type="Proteomes" id="UP000800035">
    <property type="component" value="Unassembled WGS sequence"/>
</dbReference>
<keyword evidence="3" id="KW-1185">Reference proteome</keyword>
<evidence type="ECO:0000313" key="2">
    <source>
        <dbReference type="EMBL" id="KAF1952370.1"/>
    </source>
</evidence>
<accession>A0A6A5TJQ0</accession>
<sequence length="79" mass="8556">MRKRQQATTFLPLLSQRQRLRLAVNTPAPKQRLAGSIPILKSSKQTSTPQPTPPPSKMSPSPSTQAPLTAPTKPKSGSR</sequence>
<name>A0A6A5TJQ0_9PLEO</name>
<gene>
    <name evidence="2" type="ORF">CC80DRAFT_495434</name>
</gene>
<evidence type="ECO:0000256" key="1">
    <source>
        <dbReference type="SAM" id="MobiDB-lite"/>
    </source>
</evidence>
<proteinExistence type="predicted"/>
<organism evidence="2 3">
    <name type="scientific">Byssothecium circinans</name>
    <dbReference type="NCBI Taxonomy" id="147558"/>
    <lineage>
        <taxon>Eukaryota</taxon>
        <taxon>Fungi</taxon>
        <taxon>Dikarya</taxon>
        <taxon>Ascomycota</taxon>
        <taxon>Pezizomycotina</taxon>
        <taxon>Dothideomycetes</taxon>
        <taxon>Pleosporomycetidae</taxon>
        <taxon>Pleosporales</taxon>
        <taxon>Massarineae</taxon>
        <taxon>Massarinaceae</taxon>
        <taxon>Byssothecium</taxon>
    </lineage>
</organism>
<evidence type="ECO:0000313" key="3">
    <source>
        <dbReference type="Proteomes" id="UP000800035"/>
    </source>
</evidence>
<dbReference type="AlphaFoldDB" id="A0A6A5TJQ0"/>
<dbReference type="EMBL" id="ML977011">
    <property type="protein sequence ID" value="KAF1952370.1"/>
    <property type="molecule type" value="Genomic_DNA"/>
</dbReference>